<protein>
    <submittedName>
        <fullName evidence="2">Uncharacterized protein</fullName>
    </submittedName>
</protein>
<dbReference type="OrthoDB" id="10608115at2759"/>
<dbReference type="AlphaFoldDB" id="A0A317SZQ9"/>
<gene>
    <name evidence="2" type="ORF">C7212DRAFT_307682</name>
</gene>
<evidence type="ECO:0000313" key="2">
    <source>
        <dbReference type="EMBL" id="PWW79909.1"/>
    </source>
</evidence>
<organism evidence="2 3">
    <name type="scientific">Tuber magnatum</name>
    <name type="common">white Piedmont truffle</name>
    <dbReference type="NCBI Taxonomy" id="42249"/>
    <lineage>
        <taxon>Eukaryota</taxon>
        <taxon>Fungi</taxon>
        <taxon>Dikarya</taxon>
        <taxon>Ascomycota</taxon>
        <taxon>Pezizomycotina</taxon>
        <taxon>Pezizomycetes</taxon>
        <taxon>Pezizales</taxon>
        <taxon>Tuberaceae</taxon>
        <taxon>Tuber</taxon>
    </lineage>
</organism>
<name>A0A317SZQ9_9PEZI</name>
<accession>A0A317SZQ9</accession>
<sequence>MKRTEEQPESMEMDISQEEQTFGPTQPYRKPKVTIRESGIPWMIPRSTQPVDYSLPSSRNKKVADALLTSMGRSELIATPIPKDISDSEELKRLEKIEDLKRAERNKLLYPEKGSRVDETLFMTPRKKAIMPGYIRTHVANKYRSINGGEIGPSLNKPDDADGEEPER</sequence>
<feature type="non-terminal residue" evidence="2">
    <location>
        <position position="168"/>
    </location>
</feature>
<feature type="compositionally biased region" description="Acidic residues" evidence="1">
    <location>
        <begin position="7"/>
        <end position="17"/>
    </location>
</feature>
<feature type="region of interest" description="Disordered" evidence="1">
    <location>
        <begin position="145"/>
        <end position="168"/>
    </location>
</feature>
<feature type="region of interest" description="Disordered" evidence="1">
    <location>
        <begin position="1"/>
        <end position="31"/>
    </location>
</feature>
<keyword evidence="3" id="KW-1185">Reference proteome</keyword>
<reference evidence="2 3" key="1">
    <citation type="submission" date="2018-03" db="EMBL/GenBank/DDBJ databases">
        <title>Genomes of Pezizomycetes fungi and the evolution of truffles.</title>
        <authorList>
            <person name="Murat C."/>
            <person name="Payen T."/>
            <person name="Noel B."/>
            <person name="Kuo A."/>
            <person name="Martin F.M."/>
        </authorList>
    </citation>
    <scope>NUCLEOTIDE SEQUENCE [LARGE SCALE GENOMIC DNA]</scope>
    <source>
        <strain evidence="2">091103-1</strain>
    </source>
</reference>
<dbReference type="EMBL" id="PYWC01000005">
    <property type="protein sequence ID" value="PWW79909.1"/>
    <property type="molecule type" value="Genomic_DNA"/>
</dbReference>
<evidence type="ECO:0000313" key="3">
    <source>
        <dbReference type="Proteomes" id="UP000246991"/>
    </source>
</evidence>
<evidence type="ECO:0000256" key="1">
    <source>
        <dbReference type="SAM" id="MobiDB-lite"/>
    </source>
</evidence>
<dbReference type="Proteomes" id="UP000246991">
    <property type="component" value="Unassembled WGS sequence"/>
</dbReference>
<proteinExistence type="predicted"/>
<comment type="caution">
    <text evidence="2">The sequence shown here is derived from an EMBL/GenBank/DDBJ whole genome shotgun (WGS) entry which is preliminary data.</text>
</comment>